<keyword evidence="3" id="KW-1185">Reference proteome</keyword>
<gene>
    <name evidence="2" type="ordered locus">MA_2259</name>
</gene>
<dbReference type="EnsemblBacteria" id="AAM05653">
    <property type="protein sequence ID" value="AAM05653"/>
    <property type="gene ID" value="MA_2259"/>
</dbReference>
<sequence>MMSEEYFRGIRMAAQADKTAPIHLEMEAFKNLQVIKDYYLVLGGGKIGTDFLRYALKNRFPFVLIIDRDENAPASRESRVLKTRSELVNLLREKAKIPPREEVAEQLPGTEDKSRSENKRESKKENKRENKESETYFYAMDMHSIPLLLSLGIPENIIPAVPCHAVAYILADILKFPVQQTWNEGSQADLPEKEISEINLSGGNRPVNELFIRPKDSELMPFFETLAAVFPEDVIAGSYPEYGMLFFSYAREGEICPDGCPGPRDRCPIFGRNKPKTITEYSRELNNTISGWVFESHQMKPGIGGLKGEEFKQNILEIMEFVSTLQEERSFRKSEKPKEKAFFIATTCTCHGVLNLFYIT</sequence>
<proteinExistence type="predicted"/>
<dbReference type="HOGENOM" id="CLU_068380_0_0_2"/>
<dbReference type="EMBL" id="AE010299">
    <property type="protein sequence ID" value="AAM05653.1"/>
    <property type="molecule type" value="Genomic_DNA"/>
</dbReference>
<name>Q8TNM5_METAC</name>
<dbReference type="InParanoid" id="Q8TNM5"/>
<evidence type="ECO:0000313" key="3">
    <source>
        <dbReference type="Proteomes" id="UP000002487"/>
    </source>
</evidence>
<accession>Q8TNM5</accession>
<evidence type="ECO:0000256" key="1">
    <source>
        <dbReference type="SAM" id="MobiDB-lite"/>
    </source>
</evidence>
<feature type="region of interest" description="Disordered" evidence="1">
    <location>
        <begin position="99"/>
        <end position="131"/>
    </location>
</feature>
<dbReference type="Proteomes" id="UP000002487">
    <property type="component" value="Chromosome"/>
</dbReference>
<feature type="compositionally biased region" description="Basic and acidic residues" evidence="1">
    <location>
        <begin position="110"/>
        <end position="131"/>
    </location>
</feature>
<dbReference type="AlphaFoldDB" id="Q8TNM5"/>
<reference evidence="2 3" key="1">
    <citation type="journal article" date="2002" name="Genome Res.">
        <title>The genome of Methanosarcina acetivorans reveals extensive metabolic and physiological diversity.</title>
        <authorList>
            <person name="Galagan J.E."/>
            <person name="Nusbaum C."/>
            <person name="Roy A."/>
            <person name="Endrizzi M.G."/>
            <person name="Macdonald P."/>
            <person name="FitzHugh W."/>
            <person name="Calvo S."/>
            <person name="Engels R."/>
            <person name="Smirnov S."/>
            <person name="Atnoor D."/>
            <person name="Brown A."/>
            <person name="Allen N."/>
            <person name="Naylor J."/>
            <person name="Stange-Thomann N."/>
            <person name="DeArellano K."/>
            <person name="Johnson R."/>
            <person name="Linton L."/>
            <person name="McEwan P."/>
            <person name="McKernan K."/>
            <person name="Talamas J."/>
            <person name="Tirrell A."/>
            <person name="Ye W."/>
            <person name="Zimmer A."/>
            <person name="Barber R.D."/>
            <person name="Cann I."/>
            <person name="Graham D.E."/>
            <person name="Grahame D.A."/>
            <person name="Guss A."/>
            <person name="Hedderich R."/>
            <person name="Ingram-Smith C."/>
            <person name="Kuettner C.H."/>
            <person name="Krzycki J.A."/>
            <person name="Leigh J.A."/>
            <person name="Li W."/>
            <person name="Liu J."/>
            <person name="Mukhopadhyay B."/>
            <person name="Reeve J.N."/>
            <person name="Smith K."/>
            <person name="Springer T.A."/>
            <person name="Umayam L.A."/>
            <person name="White O."/>
            <person name="White R.H."/>
            <person name="de Macario E.C."/>
            <person name="Ferry J.G."/>
            <person name="Jarrell K.F."/>
            <person name="Jing H."/>
            <person name="Macario A.J.L."/>
            <person name="Paulsen I."/>
            <person name="Pritchett M."/>
            <person name="Sowers K.R."/>
            <person name="Swanson R.V."/>
            <person name="Zinder S.H."/>
            <person name="Lander E."/>
            <person name="Metcalf W.W."/>
            <person name="Birren B."/>
        </authorList>
    </citation>
    <scope>NUCLEOTIDE SEQUENCE [LARGE SCALE GENOMIC DNA]</scope>
    <source>
        <strain evidence="3">ATCC 35395 / DSM 2834 / JCM 12185 / C2A</strain>
    </source>
</reference>
<evidence type="ECO:0000313" key="2">
    <source>
        <dbReference type="EMBL" id="AAM05653.1"/>
    </source>
</evidence>
<protein>
    <submittedName>
        <fullName evidence="2">Uncharacterized protein</fullName>
    </submittedName>
</protein>
<organism evidence="2 3">
    <name type="scientific">Methanosarcina acetivorans (strain ATCC 35395 / DSM 2834 / JCM 12185 / C2A)</name>
    <dbReference type="NCBI Taxonomy" id="188937"/>
    <lineage>
        <taxon>Archaea</taxon>
        <taxon>Methanobacteriati</taxon>
        <taxon>Methanobacteriota</taxon>
        <taxon>Stenosarchaea group</taxon>
        <taxon>Methanomicrobia</taxon>
        <taxon>Methanosarcinales</taxon>
        <taxon>Methanosarcinaceae</taxon>
        <taxon>Methanosarcina</taxon>
    </lineage>
</organism>
<dbReference type="KEGG" id="mac:MA_2259"/>
<dbReference type="STRING" id="188937.MA_2259"/>